<evidence type="ECO:0000256" key="6">
    <source>
        <dbReference type="ARBA" id="ARBA00022617"/>
    </source>
</evidence>
<reference evidence="14 15" key="1">
    <citation type="submission" date="2023-09" db="EMBL/GenBank/DDBJ databases">
        <authorList>
            <person name="Rey-Velasco X."/>
        </authorList>
    </citation>
    <scope>NUCLEOTIDE SEQUENCE [LARGE SCALE GENOMIC DNA]</scope>
    <source>
        <strain evidence="14 15">W242</strain>
    </source>
</reference>
<dbReference type="InterPro" id="IPR002585">
    <property type="entry name" value="Cyt-d_ubiquinol_oxidase_su_1"/>
</dbReference>
<sequence>METEILARIQFAFTIAFHYIYPPLSIGLGLIMVIMESLWIRTKNEKYHILAKFWTKIFALTFGIGVVTGIVMEFEFGTNWATYSRYVGDIFGSALAAEGIFAFALESGFLGILLFGWNRVKPWVHLVSTIGVFLGSMFSAVWIVVANSWQQTPAGYHIVGEGMNARAEIIDFWAMVFNPSSVDRLTHTWFAAFLAGAFLVLSVHAYYLLKGRYVEISKMAFKIALGVATVFSLMQLVTGHSSADGVAENQPAKLAAMEGHYDEYGPADMYLFGWVNDETQEVTGLKIPGGLSFLIDQDFDAPVTGLNAFPEEDRPGQVNAVFQFYHIMIAIGMFFIVLTLYASYLWWRKKLFDKRWLLKVFVWSVLLAQIANQVGWFAAEMGRQPWVVYGHLRTSEAFSQAVSANQILFSLILFFVVYALLLFLFLYLLNKKIKHGPYDEDDTSMEERSFTKEIAGEVTKTINA</sequence>
<feature type="transmembrane region" description="Helical" evidence="13">
    <location>
        <begin position="407"/>
        <end position="429"/>
    </location>
</feature>
<name>A0ABU2YDB6_9FLAO</name>
<keyword evidence="4 13" id="KW-1003">Cell membrane</keyword>
<dbReference type="PANTHER" id="PTHR30365">
    <property type="entry name" value="CYTOCHROME D UBIQUINOL OXIDASE"/>
    <property type="match status" value="1"/>
</dbReference>
<feature type="transmembrane region" description="Helical" evidence="13">
    <location>
        <begin position="20"/>
        <end position="41"/>
    </location>
</feature>
<feature type="transmembrane region" description="Helical" evidence="13">
    <location>
        <begin position="356"/>
        <end position="379"/>
    </location>
</feature>
<keyword evidence="10 13" id="KW-1133">Transmembrane helix</keyword>
<evidence type="ECO:0000256" key="2">
    <source>
        <dbReference type="ARBA" id="ARBA00009819"/>
    </source>
</evidence>
<comment type="caution">
    <text evidence="14">The sequence shown here is derived from an EMBL/GenBank/DDBJ whole genome shotgun (WGS) entry which is preliminary data.</text>
</comment>
<keyword evidence="12 13" id="KW-0472">Membrane</keyword>
<dbReference type="EMBL" id="JAVRHZ010000005">
    <property type="protein sequence ID" value="MDT0556177.1"/>
    <property type="molecule type" value="Genomic_DNA"/>
</dbReference>
<dbReference type="PIRSF" id="PIRSF006446">
    <property type="entry name" value="Cyt_quinol_oxidase_1"/>
    <property type="match status" value="1"/>
</dbReference>
<evidence type="ECO:0000256" key="7">
    <source>
        <dbReference type="ARBA" id="ARBA00022692"/>
    </source>
</evidence>
<evidence type="ECO:0000256" key="8">
    <source>
        <dbReference type="ARBA" id="ARBA00022723"/>
    </source>
</evidence>
<feature type="transmembrane region" description="Helical" evidence="13">
    <location>
        <begin position="221"/>
        <end position="238"/>
    </location>
</feature>
<keyword evidence="5" id="KW-0997">Cell inner membrane</keyword>
<feature type="transmembrane region" description="Helical" evidence="13">
    <location>
        <begin position="324"/>
        <end position="344"/>
    </location>
</feature>
<evidence type="ECO:0000256" key="13">
    <source>
        <dbReference type="PIRNR" id="PIRNR006446"/>
    </source>
</evidence>
<keyword evidence="6 13" id="KW-0349">Heme</keyword>
<keyword evidence="11 13" id="KW-0408">Iron</keyword>
<accession>A0ABU2YDB6</accession>
<protein>
    <submittedName>
        <fullName evidence="14">Cytochrome ubiquinol oxidase subunit I</fullName>
    </submittedName>
</protein>
<keyword evidence="15" id="KW-1185">Reference proteome</keyword>
<evidence type="ECO:0000256" key="10">
    <source>
        <dbReference type="ARBA" id="ARBA00022989"/>
    </source>
</evidence>
<dbReference type="Proteomes" id="UP001254488">
    <property type="component" value="Unassembled WGS sequence"/>
</dbReference>
<keyword evidence="3 13" id="KW-0813">Transport</keyword>
<evidence type="ECO:0000256" key="9">
    <source>
        <dbReference type="ARBA" id="ARBA00022982"/>
    </source>
</evidence>
<keyword evidence="7 13" id="KW-0812">Transmembrane</keyword>
<dbReference type="Pfam" id="PF01654">
    <property type="entry name" value="Cyt_bd_oxida_I"/>
    <property type="match status" value="1"/>
</dbReference>
<evidence type="ECO:0000256" key="4">
    <source>
        <dbReference type="ARBA" id="ARBA00022475"/>
    </source>
</evidence>
<evidence type="ECO:0000256" key="12">
    <source>
        <dbReference type="ARBA" id="ARBA00023136"/>
    </source>
</evidence>
<comment type="subcellular location">
    <subcellularLocation>
        <location evidence="1">Cell inner membrane</location>
        <topology evidence="1">Multi-pass membrane protein</topology>
    </subcellularLocation>
</comment>
<keyword evidence="9 13" id="KW-0249">Electron transport</keyword>
<evidence type="ECO:0000313" key="14">
    <source>
        <dbReference type="EMBL" id="MDT0556177.1"/>
    </source>
</evidence>
<proteinExistence type="inferred from homology"/>
<feature type="transmembrane region" description="Helical" evidence="13">
    <location>
        <begin position="189"/>
        <end position="209"/>
    </location>
</feature>
<gene>
    <name evidence="14" type="ORF">RM538_09185</name>
</gene>
<dbReference type="PANTHER" id="PTHR30365:SF0">
    <property type="entry name" value="CYTOCHROME BD-I UBIQUINOL OXIDASE SUBUNIT 1"/>
    <property type="match status" value="1"/>
</dbReference>
<evidence type="ECO:0000256" key="5">
    <source>
        <dbReference type="ARBA" id="ARBA00022519"/>
    </source>
</evidence>
<keyword evidence="8 13" id="KW-0479">Metal-binding</keyword>
<comment type="similarity">
    <text evidence="2 13">Belongs to the cytochrome ubiquinol oxidase subunit 1 family.</text>
</comment>
<evidence type="ECO:0000313" key="15">
    <source>
        <dbReference type="Proteomes" id="UP001254488"/>
    </source>
</evidence>
<organism evidence="14 15">
    <name type="scientific">Patiriisocius hiemis</name>
    <dbReference type="NCBI Taxonomy" id="3075604"/>
    <lineage>
        <taxon>Bacteria</taxon>
        <taxon>Pseudomonadati</taxon>
        <taxon>Bacteroidota</taxon>
        <taxon>Flavobacteriia</taxon>
        <taxon>Flavobacteriales</taxon>
        <taxon>Flavobacteriaceae</taxon>
        <taxon>Patiriisocius</taxon>
    </lineage>
</organism>
<dbReference type="RefSeq" id="WP_311333132.1">
    <property type="nucleotide sequence ID" value="NZ_JAVRHZ010000005.1"/>
</dbReference>
<feature type="transmembrane region" description="Helical" evidence="13">
    <location>
        <begin position="123"/>
        <end position="145"/>
    </location>
</feature>
<feature type="transmembrane region" description="Helical" evidence="13">
    <location>
        <begin position="94"/>
        <end position="116"/>
    </location>
</feature>
<evidence type="ECO:0000256" key="1">
    <source>
        <dbReference type="ARBA" id="ARBA00004429"/>
    </source>
</evidence>
<evidence type="ECO:0000256" key="3">
    <source>
        <dbReference type="ARBA" id="ARBA00022448"/>
    </source>
</evidence>
<feature type="transmembrane region" description="Helical" evidence="13">
    <location>
        <begin position="53"/>
        <end position="74"/>
    </location>
</feature>
<evidence type="ECO:0000256" key="11">
    <source>
        <dbReference type="ARBA" id="ARBA00023004"/>
    </source>
</evidence>